<organism evidence="2 3">
    <name type="scientific">Maudiozyma saulgeensis</name>
    <dbReference type="NCBI Taxonomy" id="1789683"/>
    <lineage>
        <taxon>Eukaryota</taxon>
        <taxon>Fungi</taxon>
        <taxon>Dikarya</taxon>
        <taxon>Ascomycota</taxon>
        <taxon>Saccharomycotina</taxon>
        <taxon>Saccharomycetes</taxon>
        <taxon>Saccharomycetales</taxon>
        <taxon>Saccharomycetaceae</taxon>
        <taxon>Maudiozyma</taxon>
    </lineage>
</organism>
<evidence type="ECO:0000256" key="1">
    <source>
        <dbReference type="SAM" id="MobiDB-lite"/>
    </source>
</evidence>
<dbReference type="PANTHER" id="PTHR28186">
    <property type="entry name" value="MEIOTICALLY UP-REGULATED GENE 9 PROTEIN"/>
    <property type="match status" value="1"/>
</dbReference>
<feature type="compositionally biased region" description="Basic residues" evidence="1">
    <location>
        <begin position="189"/>
        <end position="203"/>
    </location>
</feature>
<dbReference type="OrthoDB" id="5330253at2759"/>
<keyword evidence="3" id="KW-1185">Reference proteome</keyword>
<evidence type="ECO:0000313" key="2">
    <source>
        <dbReference type="EMBL" id="SMN22399.1"/>
    </source>
</evidence>
<protein>
    <submittedName>
        <fullName evidence="2">Uncharacterized protein</fullName>
    </submittedName>
</protein>
<feature type="region of interest" description="Disordered" evidence="1">
    <location>
        <begin position="1"/>
        <end position="36"/>
    </location>
</feature>
<dbReference type="Proteomes" id="UP000196158">
    <property type="component" value="Unassembled WGS sequence"/>
</dbReference>
<sequence length="203" mass="22876">MVHFRRKSNHSGSGDLPDTTIGHRPQKSVGSGDLKVTKEEAARFKVRTASVNDPILEAVQEAQPFEQAADTFKTNMNRRSYFDAEDGSRVQPTDVFGNIIEVPDISNPTRSRDERPLDTIRGFEYAITGDPQWAQQIETPYLGFNVRQDFPLGNPYDNYIEANGGIGTSQGNQAQGIYQPPQPTDMDSKKKKKRNWFGRKKKN</sequence>
<name>A0A1X7RAA4_9SACH</name>
<evidence type="ECO:0000313" key="3">
    <source>
        <dbReference type="Proteomes" id="UP000196158"/>
    </source>
</evidence>
<gene>
    <name evidence="2" type="ORF">KASA_0H02024G</name>
</gene>
<dbReference type="EMBL" id="FXLY01000011">
    <property type="protein sequence ID" value="SMN22399.1"/>
    <property type="molecule type" value="Genomic_DNA"/>
</dbReference>
<dbReference type="AlphaFoldDB" id="A0A1X7RAA4"/>
<dbReference type="PANTHER" id="PTHR28186:SF1">
    <property type="entry name" value="MEIOTICALLY UP-REGULATED GENE 9 PROTEIN"/>
    <property type="match status" value="1"/>
</dbReference>
<dbReference type="InterPro" id="IPR018809">
    <property type="entry name" value="DUF2406"/>
</dbReference>
<feature type="region of interest" description="Disordered" evidence="1">
    <location>
        <begin position="161"/>
        <end position="203"/>
    </location>
</feature>
<accession>A0A1X7RAA4</accession>
<proteinExistence type="predicted"/>
<reference evidence="2 3" key="1">
    <citation type="submission" date="2017-04" db="EMBL/GenBank/DDBJ databases">
        <authorList>
            <person name="Afonso C.L."/>
            <person name="Miller P.J."/>
            <person name="Scott M.A."/>
            <person name="Spackman E."/>
            <person name="Goraichik I."/>
            <person name="Dimitrov K.M."/>
            <person name="Suarez D.L."/>
            <person name="Swayne D.E."/>
        </authorList>
    </citation>
    <scope>NUCLEOTIDE SEQUENCE [LARGE SCALE GENOMIC DNA]</scope>
</reference>
<dbReference type="Pfam" id="PF10295">
    <property type="entry name" value="DUF2406"/>
    <property type="match status" value="1"/>
</dbReference>